<dbReference type="KEGG" id="pnp:IJ22_16880"/>
<dbReference type="PRINTS" id="PR00413">
    <property type="entry name" value="HADHALOGNASE"/>
</dbReference>
<sequence length="227" mass="25914">MSYRLISFDVYSALANIEGSLIPELTKEIGSNKLDTTAFFRTWRTRQWDYLLLNNSLDTGYLSYDTITLRALDYTAKRFGIQLADEARERLLLAWTRLRLWPEAAEVLSEIQNRGYAIAILSNGTEAMLQALQEEIGIHFDYIFSSDQAEAYKPSPKIYQLPFTRLGLDRRELLHVAGSVFDVMGAKSAGLTCAWSNRLNDYTLDPRYSPDYEMADLTGLLQMISPK</sequence>
<dbReference type="NCBIfam" id="TIGR01428">
    <property type="entry name" value="HAD_type_II"/>
    <property type="match status" value="1"/>
</dbReference>
<protein>
    <submittedName>
        <fullName evidence="3">Family IA HAD hydrolase</fullName>
    </submittedName>
</protein>
<dbReference type="NCBIfam" id="TIGR01549">
    <property type="entry name" value="HAD-SF-IA-v1"/>
    <property type="match status" value="1"/>
</dbReference>
<dbReference type="SFLD" id="SFLDS00003">
    <property type="entry name" value="Haloacid_Dehalogenase"/>
    <property type="match status" value="1"/>
</dbReference>
<dbReference type="InterPro" id="IPR006439">
    <property type="entry name" value="HAD-SF_hydro_IA"/>
</dbReference>
<gene>
    <name evidence="3" type="ORF">IJ22_16880</name>
</gene>
<reference evidence="3 4" key="2">
    <citation type="journal article" date="2016" name="Genome Announc.">
        <title>Complete Genome Sequences of Two Interactive Moderate Thermophiles, Paenibacillus napthalenovorans 32O-Y and Paenibacillus sp. 32O-W.</title>
        <authorList>
            <person name="Butler R.R.III."/>
            <person name="Wang J."/>
            <person name="Stark B.C."/>
            <person name="Pombert J.F."/>
        </authorList>
    </citation>
    <scope>NUCLEOTIDE SEQUENCE [LARGE SCALE GENOMIC DNA]</scope>
    <source>
        <strain evidence="3 4">32O-Y</strain>
    </source>
</reference>
<accession>A0A0U2W6J7</accession>
<dbReference type="Pfam" id="PF00702">
    <property type="entry name" value="Hydrolase"/>
    <property type="match status" value="1"/>
</dbReference>
<evidence type="ECO:0000313" key="3">
    <source>
        <dbReference type="EMBL" id="ALS22062.1"/>
    </source>
</evidence>
<dbReference type="NCBIfam" id="TIGR01493">
    <property type="entry name" value="HAD-SF-IA-v2"/>
    <property type="match status" value="1"/>
</dbReference>
<evidence type="ECO:0000256" key="1">
    <source>
        <dbReference type="ARBA" id="ARBA00008106"/>
    </source>
</evidence>
<organism evidence="3 4">
    <name type="scientific">Paenibacillus naphthalenovorans</name>
    <dbReference type="NCBI Taxonomy" id="162209"/>
    <lineage>
        <taxon>Bacteria</taxon>
        <taxon>Bacillati</taxon>
        <taxon>Bacillota</taxon>
        <taxon>Bacilli</taxon>
        <taxon>Bacillales</taxon>
        <taxon>Paenibacillaceae</taxon>
        <taxon>Paenibacillus</taxon>
    </lineage>
</organism>
<reference evidence="4" key="1">
    <citation type="submission" date="2015-12" db="EMBL/GenBank/DDBJ databases">
        <title>Complete genome sequences of two moderately thermophilic Paenibacillus species.</title>
        <authorList>
            <person name="Butler R.III."/>
            <person name="Wang J."/>
            <person name="Stark B.C."/>
            <person name="Pombert J.-F."/>
        </authorList>
    </citation>
    <scope>NUCLEOTIDE SEQUENCE [LARGE SCALE GENOMIC DNA]</scope>
    <source>
        <strain evidence="4">32O-Y</strain>
    </source>
</reference>
<dbReference type="SFLD" id="SFLDG01129">
    <property type="entry name" value="C1.5:_HAD__Beta-PGM__Phosphata"/>
    <property type="match status" value="1"/>
</dbReference>
<keyword evidence="4" id="KW-1185">Reference proteome</keyword>
<proteinExistence type="inferred from homology"/>
<dbReference type="RefSeq" id="WP_062408397.1">
    <property type="nucleotide sequence ID" value="NZ_BJCS01000001.1"/>
</dbReference>
<dbReference type="InterPro" id="IPR036412">
    <property type="entry name" value="HAD-like_sf"/>
</dbReference>
<dbReference type="Gene3D" id="3.40.50.1000">
    <property type="entry name" value="HAD superfamily/HAD-like"/>
    <property type="match status" value="1"/>
</dbReference>
<comment type="similarity">
    <text evidence="1">Belongs to the HAD-like hydrolase superfamily. S-2-haloalkanoic acid dehalogenase family.</text>
</comment>
<dbReference type="PANTHER" id="PTHR43316:SF3">
    <property type="entry name" value="HALOACID DEHALOGENASE, TYPE II (AFU_ORTHOLOGUE AFUA_2G07750)-RELATED"/>
    <property type="match status" value="1"/>
</dbReference>
<dbReference type="InterPro" id="IPR006328">
    <property type="entry name" value="2-HAD"/>
</dbReference>
<dbReference type="GO" id="GO:0019120">
    <property type="term" value="F:hydrolase activity, acting on acid halide bonds, in C-halide compounds"/>
    <property type="evidence" value="ECO:0007669"/>
    <property type="project" value="InterPro"/>
</dbReference>
<dbReference type="Proteomes" id="UP000061660">
    <property type="component" value="Chromosome"/>
</dbReference>
<dbReference type="AlphaFoldDB" id="A0A0U2W6J7"/>
<dbReference type="PATRIC" id="fig|162209.4.peg.1788"/>
<dbReference type="EMBL" id="CP013652">
    <property type="protein sequence ID" value="ALS22062.1"/>
    <property type="molecule type" value="Genomic_DNA"/>
</dbReference>
<evidence type="ECO:0000256" key="2">
    <source>
        <dbReference type="ARBA" id="ARBA00022801"/>
    </source>
</evidence>
<dbReference type="Gene3D" id="1.10.150.240">
    <property type="entry name" value="Putative phosphatase, domain 2"/>
    <property type="match status" value="1"/>
</dbReference>
<dbReference type="PANTHER" id="PTHR43316">
    <property type="entry name" value="HYDROLASE, HALOACID DELAHOGENASE-RELATED"/>
    <property type="match status" value="1"/>
</dbReference>
<dbReference type="OrthoDB" id="9802350at2"/>
<dbReference type="InterPro" id="IPR023198">
    <property type="entry name" value="PGP-like_dom2"/>
</dbReference>
<keyword evidence="2 3" id="KW-0378">Hydrolase</keyword>
<dbReference type="InterPro" id="IPR023214">
    <property type="entry name" value="HAD_sf"/>
</dbReference>
<dbReference type="STRING" id="162209.IJ22_16880"/>
<dbReference type="SUPFAM" id="SSF56784">
    <property type="entry name" value="HAD-like"/>
    <property type="match status" value="1"/>
</dbReference>
<dbReference type="InterPro" id="IPR051540">
    <property type="entry name" value="S-2-haloacid_dehalogenase"/>
</dbReference>
<evidence type="ECO:0000313" key="4">
    <source>
        <dbReference type="Proteomes" id="UP000061660"/>
    </source>
</evidence>
<name>A0A0U2W6J7_9BACL</name>